<protein>
    <submittedName>
        <fullName evidence="1">Uncharacterized protein</fullName>
    </submittedName>
</protein>
<dbReference type="EMBL" id="KN435490">
    <property type="protein sequence ID" value="KHG26213.1"/>
    <property type="molecule type" value="Genomic_DNA"/>
</dbReference>
<reference evidence="2" key="1">
    <citation type="submission" date="2014-09" db="EMBL/GenBank/DDBJ databases">
        <authorList>
            <person name="Mudge J."/>
            <person name="Ramaraj T."/>
            <person name="Lindquist I.E."/>
            <person name="Bharti A.K."/>
            <person name="Sundararajan A."/>
            <person name="Cameron C.T."/>
            <person name="Woodward J.E."/>
            <person name="May G.D."/>
            <person name="Brubaker C."/>
            <person name="Broadhvest J."/>
            <person name="Wilkins T.A."/>
        </authorList>
    </citation>
    <scope>NUCLEOTIDE SEQUENCE</scope>
    <source>
        <strain evidence="2">cv. AKA8401</strain>
    </source>
</reference>
<evidence type="ECO:0000313" key="1">
    <source>
        <dbReference type="EMBL" id="KHG26213.1"/>
    </source>
</evidence>
<proteinExistence type="predicted"/>
<organism evidence="1 2">
    <name type="scientific">Gossypium arboreum</name>
    <name type="common">Tree cotton</name>
    <name type="synonym">Gossypium nanking</name>
    <dbReference type="NCBI Taxonomy" id="29729"/>
    <lineage>
        <taxon>Eukaryota</taxon>
        <taxon>Viridiplantae</taxon>
        <taxon>Streptophyta</taxon>
        <taxon>Embryophyta</taxon>
        <taxon>Tracheophyta</taxon>
        <taxon>Spermatophyta</taxon>
        <taxon>Magnoliopsida</taxon>
        <taxon>eudicotyledons</taxon>
        <taxon>Gunneridae</taxon>
        <taxon>Pentapetalae</taxon>
        <taxon>rosids</taxon>
        <taxon>malvids</taxon>
        <taxon>Malvales</taxon>
        <taxon>Malvaceae</taxon>
        <taxon>Malvoideae</taxon>
        <taxon>Gossypium</taxon>
    </lineage>
</organism>
<evidence type="ECO:0000313" key="2">
    <source>
        <dbReference type="Proteomes" id="UP000032142"/>
    </source>
</evidence>
<dbReference type="Proteomes" id="UP000032142">
    <property type="component" value="Unassembled WGS sequence"/>
</dbReference>
<sequence>MSDTWHRHETSYKTISGIWH</sequence>
<dbReference type="AlphaFoldDB" id="A0A0B0PIC4"/>
<keyword evidence="2" id="KW-1185">Reference proteome</keyword>
<gene>
    <name evidence="1" type="ORF">F383_06441</name>
</gene>
<name>A0A0B0PIC4_GOSAR</name>
<accession>A0A0B0PIC4</accession>